<feature type="domain" description="Phosphomannose isomerase type I catalytic" evidence="11">
    <location>
        <begin position="7"/>
        <end position="148"/>
    </location>
</feature>
<dbReference type="Pfam" id="PF21621">
    <property type="entry name" value="MPI_cupin_dom"/>
    <property type="match status" value="1"/>
</dbReference>
<evidence type="ECO:0000256" key="1">
    <source>
        <dbReference type="ARBA" id="ARBA00000757"/>
    </source>
</evidence>
<evidence type="ECO:0000313" key="14">
    <source>
        <dbReference type="EMBL" id="BDD49937.1"/>
    </source>
</evidence>
<dbReference type="Proteomes" id="UP001320460">
    <property type="component" value="Chromosome"/>
</dbReference>
<dbReference type="InterPro" id="IPR016305">
    <property type="entry name" value="Mannose-6-P_Isomerase"/>
</dbReference>
<evidence type="ECO:0000256" key="2">
    <source>
        <dbReference type="ARBA" id="ARBA00001947"/>
    </source>
</evidence>
<comment type="catalytic activity">
    <reaction evidence="1">
        <text>D-mannose 6-phosphate = D-fructose 6-phosphate</text>
        <dbReference type="Rhea" id="RHEA:12356"/>
        <dbReference type="ChEBI" id="CHEBI:58735"/>
        <dbReference type="ChEBI" id="CHEBI:61527"/>
        <dbReference type="EC" id="5.3.1.8"/>
    </reaction>
</comment>
<evidence type="ECO:0000256" key="8">
    <source>
        <dbReference type="ARBA" id="ARBA00029741"/>
    </source>
</evidence>
<dbReference type="GO" id="GO:0016853">
    <property type="term" value="F:isomerase activity"/>
    <property type="evidence" value="ECO:0007669"/>
    <property type="project" value="UniProtKB-KW"/>
</dbReference>
<dbReference type="PIRSF" id="PIRSF001480">
    <property type="entry name" value="Mannose-6-phosphate_isomerase"/>
    <property type="match status" value="1"/>
</dbReference>
<dbReference type="InterPro" id="IPR018050">
    <property type="entry name" value="Pmannose_isomerase-type1_CS"/>
</dbReference>
<dbReference type="Gene3D" id="2.60.120.10">
    <property type="entry name" value="Jelly Rolls"/>
    <property type="match status" value="2"/>
</dbReference>
<comment type="cofactor">
    <cofactor evidence="2">
        <name>Zn(2+)</name>
        <dbReference type="ChEBI" id="CHEBI:29105"/>
    </cofactor>
</comment>
<feature type="compositionally biased region" description="Low complexity" evidence="10">
    <location>
        <begin position="109"/>
        <end position="119"/>
    </location>
</feature>
<dbReference type="EMBL" id="AP025334">
    <property type="protein sequence ID" value="BDD49937.1"/>
    <property type="molecule type" value="Genomic_DNA"/>
</dbReference>
<keyword evidence="5" id="KW-0479">Metal-binding</keyword>
<name>A0ABM7VSA5_9ENTR</name>
<dbReference type="Gene3D" id="1.10.441.10">
    <property type="entry name" value="Phosphomannose Isomerase, domain 2"/>
    <property type="match status" value="1"/>
</dbReference>
<gene>
    <name evidence="14" type="primary">manA</name>
    <name evidence="14" type="ORF">PDTA9734_14240</name>
</gene>
<feature type="region of interest" description="Disordered" evidence="10">
    <location>
        <begin position="109"/>
        <end position="129"/>
    </location>
</feature>
<reference evidence="14 15" key="1">
    <citation type="submission" date="2021-12" db="EMBL/GenBank/DDBJ databases">
        <title>Complete genome sequence of Phytobacter diazotrophicus TA9734.</title>
        <authorList>
            <person name="Kubota H."/>
            <person name="Nakayama Y."/>
            <person name="Ariyoshi T."/>
        </authorList>
    </citation>
    <scope>NUCLEOTIDE SEQUENCE [LARGE SCALE GENOMIC DNA]</scope>
    <source>
        <strain evidence="14 15">TA9734</strain>
    </source>
</reference>
<evidence type="ECO:0000256" key="10">
    <source>
        <dbReference type="SAM" id="MobiDB-lite"/>
    </source>
</evidence>
<evidence type="ECO:0000256" key="7">
    <source>
        <dbReference type="ARBA" id="ARBA00023235"/>
    </source>
</evidence>
<keyword evidence="15" id="KW-1185">Reference proteome</keyword>
<evidence type="ECO:0000256" key="6">
    <source>
        <dbReference type="ARBA" id="ARBA00022833"/>
    </source>
</evidence>
<dbReference type="CDD" id="cd07011">
    <property type="entry name" value="cupin_PMI_type_I_N"/>
    <property type="match status" value="1"/>
</dbReference>
<dbReference type="NCBIfam" id="TIGR00218">
    <property type="entry name" value="manA"/>
    <property type="match status" value="1"/>
</dbReference>
<dbReference type="InterPro" id="IPR046458">
    <property type="entry name" value="PMI_typeI_hel"/>
</dbReference>
<sequence length="391" mass="43210">MSHCFYPLVNVVKNYPWGSRSALNARFHIPNPDDQPQAELWMGVHPAGISQVVCEDGTCSLTELIATDKQAMLGSKIAGQFGELPYLLKILAAESALSIQVHPQKAQAQAVFQRQQQNPDNPPDYNDDNHKPELVYALTPFMAMNGFRNPADIVGNFTPLNIPSLSDALTQLVVSPCAETLQAFFLLVMQLPQDEKQQALKRLIDNARDWYDDNLATFILRLHQYYPDDIGLFAPLFLNCLTLQPGEAMFLSPGTLHAYVHGVAVEVMASSDNVLRAGLTPKKINLKELMACTVFEPVYAAQLRMRPISEAGKHHYPIPVEDFCFDVYSDVKDVAIQTTSAEIVLVIDGQALLHHPCGETATLKEGQSVFIPAVTGDWTLSITGTLCRVYG</sequence>
<evidence type="ECO:0000256" key="3">
    <source>
        <dbReference type="ARBA" id="ARBA00010772"/>
    </source>
</evidence>
<evidence type="ECO:0000259" key="11">
    <source>
        <dbReference type="Pfam" id="PF20511"/>
    </source>
</evidence>
<dbReference type="PANTHER" id="PTHR10309:SF0">
    <property type="entry name" value="MANNOSE-6-PHOSPHATE ISOMERASE"/>
    <property type="match status" value="1"/>
</dbReference>
<dbReference type="InterPro" id="IPR014710">
    <property type="entry name" value="RmlC-like_jellyroll"/>
</dbReference>
<dbReference type="InterPro" id="IPR011051">
    <property type="entry name" value="RmlC_Cupin_sf"/>
</dbReference>
<dbReference type="InterPro" id="IPR046457">
    <property type="entry name" value="PMI_typeI_cat"/>
</dbReference>
<dbReference type="PRINTS" id="PR00714">
    <property type="entry name" value="MAN6PISMRASE"/>
</dbReference>
<dbReference type="Pfam" id="PF20511">
    <property type="entry name" value="PMI_typeI_cat"/>
    <property type="match status" value="1"/>
</dbReference>
<dbReference type="SUPFAM" id="SSF51182">
    <property type="entry name" value="RmlC-like cupins"/>
    <property type="match status" value="1"/>
</dbReference>
<dbReference type="RefSeq" id="WP_125124122.1">
    <property type="nucleotide sequence ID" value="NZ_AP025334.1"/>
</dbReference>
<evidence type="ECO:0000313" key="15">
    <source>
        <dbReference type="Proteomes" id="UP001320460"/>
    </source>
</evidence>
<dbReference type="Pfam" id="PF20512">
    <property type="entry name" value="PMI_typeI_hel"/>
    <property type="match status" value="1"/>
</dbReference>
<keyword evidence="7 14" id="KW-0413">Isomerase</keyword>
<evidence type="ECO:0000259" key="12">
    <source>
        <dbReference type="Pfam" id="PF20512"/>
    </source>
</evidence>
<dbReference type="PROSITE" id="PS00965">
    <property type="entry name" value="PMI_I_1"/>
    <property type="match status" value="1"/>
</dbReference>
<dbReference type="PROSITE" id="PS00966">
    <property type="entry name" value="PMI_I_2"/>
    <property type="match status" value="1"/>
</dbReference>
<proteinExistence type="inferred from homology"/>
<dbReference type="CDD" id="cd02208">
    <property type="entry name" value="cupin_RmlC-like"/>
    <property type="match status" value="1"/>
</dbReference>
<accession>A0ABM7VSA5</accession>
<evidence type="ECO:0000256" key="5">
    <source>
        <dbReference type="ARBA" id="ARBA00022723"/>
    </source>
</evidence>
<comment type="similarity">
    <text evidence="3">Belongs to the mannose-6-phosphate isomerase type 1 family.</text>
</comment>
<protein>
    <recommendedName>
        <fullName evidence="4">mannose-6-phosphate isomerase</fullName>
        <ecNumber evidence="4">5.3.1.8</ecNumber>
    </recommendedName>
    <alternativeName>
        <fullName evidence="8">Phosphohexomutase</fullName>
    </alternativeName>
    <alternativeName>
        <fullName evidence="9">Phosphomannose isomerase</fullName>
    </alternativeName>
</protein>
<keyword evidence="6" id="KW-0862">Zinc</keyword>
<evidence type="ECO:0000259" key="13">
    <source>
        <dbReference type="Pfam" id="PF21621"/>
    </source>
</evidence>
<feature type="domain" description="Mannose-6-phosphate isomerase cupin" evidence="13">
    <location>
        <begin position="314"/>
        <end position="390"/>
    </location>
</feature>
<dbReference type="EC" id="5.3.1.8" evidence="4"/>
<dbReference type="InterPro" id="IPR049071">
    <property type="entry name" value="MPI_cupin_dom"/>
</dbReference>
<evidence type="ECO:0000256" key="9">
    <source>
        <dbReference type="ARBA" id="ARBA00030762"/>
    </source>
</evidence>
<feature type="domain" description="Phosphomannose isomerase type I helical insertion" evidence="12">
    <location>
        <begin position="179"/>
        <end position="238"/>
    </location>
</feature>
<evidence type="ECO:0000256" key="4">
    <source>
        <dbReference type="ARBA" id="ARBA00011956"/>
    </source>
</evidence>
<dbReference type="PANTHER" id="PTHR10309">
    <property type="entry name" value="MANNOSE-6-PHOSPHATE ISOMERASE"/>
    <property type="match status" value="1"/>
</dbReference>
<dbReference type="InterPro" id="IPR001250">
    <property type="entry name" value="Man6P_Isoase-1"/>
</dbReference>
<organism evidence="14 15">
    <name type="scientific">Phytobacter diazotrophicus</name>
    <dbReference type="NCBI Taxonomy" id="395631"/>
    <lineage>
        <taxon>Bacteria</taxon>
        <taxon>Pseudomonadati</taxon>
        <taxon>Pseudomonadota</taxon>
        <taxon>Gammaproteobacteria</taxon>
        <taxon>Enterobacterales</taxon>
        <taxon>Enterobacteriaceae</taxon>
        <taxon>Phytobacter</taxon>
    </lineage>
</organism>